<evidence type="ECO:0000259" key="2">
    <source>
        <dbReference type="Pfam" id="PF13360"/>
    </source>
</evidence>
<organism evidence="3 4">
    <name type="scientific">Nocardiopsis alba</name>
    <dbReference type="NCBI Taxonomy" id="53437"/>
    <lineage>
        <taxon>Bacteria</taxon>
        <taxon>Bacillati</taxon>
        <taxon>Actinomycetota</taxon>
        <taxon>Actinomycetes</taxon>
        <taxon>Streptosporangiales</taxon>
        <taxon>Nocardiopsidaceae</taxon>
        <taxon>Nocardiopsis</taxon>
    </lineage>
</organism>
<protein>
    <submittedName>
        <fullName evidence="3">PQQ-binding-like beta-propeller repeat protein</fullName>
    </submittedName>
</protein>
<reference evidence="3 4" key="1">
    <citation type="journal article" date="2019" name="Nat. Commun.">
        <title>The antimicrobial potential of Streptomyces from insect microbiomes.</title>
        <authorList>
            <person name="Chevrette M.G."/>
            <person name="Carlson C.M."/>
            <person name="Ortega H.E."/>
            <person name="Thomas C."/>
            <person name="Ananiev G.E."/>
            <person name="Barns K.J."/>
            <person name="Book A.J."/>
            <person name="Cagnazzo J."/>
            <person name="Carlos C."/>
            <person name="Flanigan W."/>
            <person name="Grubbs K.J."/>
            <person name="Horn H.A."/>
            <person name="Hoffmann F.M."/>
            <person name="Klassen J.L."/>
            <person name="Knack J.J."/>
            <person name="Lewin G.R."/>
            <person name="McDonald B.R."/>
            <person name="Muller L."/>
            <person name="Melo W.G.P."/>
            <person name="Pinto-Tomas A.A."/>
            <person name="Schmitz A."/>
            <person name="Wendt-Pienkowski E."/>
            <person name="Wildman S."/>
            <person name="Zhao M."/>
            <person name="Zhang F."/>
            <person name="Bugni T.S."/>
            <person name="Andes D.R."/>
            <person name="Pupo M.T."/>
            <person name="Currie C.R."/>
        </authorList>
    </citation>
    <scope>NUCLEOTIDE SEQUENCE [LARGE SCALE GENOMIC DNA]</scope>
    <source>
        <strain evidence="3 4">SID5840</strain>
    </source>
</reference>
<dbReference type="EMBL" id="WWHY01000001">
    <property type="protein sequence ID" value="MYR30870.1"/>
    <property type="molecule type" value="Genomic_DNA"/>
</dbReference>
<gene>
    <name evidence="3" type="ORF">GTW20_00955</name>
</gene>
<proteinExistence type="predicted"/>
<dbReference type="InterPro" id="IPR002372">
    <property type="entry name" value="PQQ_rpt_dom"/>
</dbReference>
<evidence type="ECO:0000313" key="4">
    <source>
        <dbReference type="Proteomes" id="UP000467124"/>
    </source>
</evidence>
<dbReference type="RefSeq" id="WP_159068784.1">
    <property type="nucleotide sequence ID" value="NZ_BAZE01000006.1"/>
</dbReference>
<dbReference type="Pfam" id="PF13360">
    <property type="entry name" value="PQQ_2"/>
    <property type="match status" value="1"/>
</dbReference>
<comment type="caution">
    <text evidence="3">The sequence shown here is derived from an EMBL/GenBank/DDBJ whole genome shotgun (WGS) entry which is preliminary data.</text>
</comment>
<evidence type="ECO:0000256" key="1">
    <source>
        <dbReference type="SAM" id="MobiDB-lite"/>
    </source>
</evidence>
<feature type="domain" description="Pyrrolo-quinoline quinone repeat" evidence="2">
    <location>
        <begin position="131"/>
        <end position="267"/>
    </location>
</feature>
<feature type="region of interest" description="Disordered" evidence="1">
    <location>
        <begin position="1"/>
        <end position="21"/>
    </location>
</feature>
<name>A0A7K2ILM3_9ACTN</name>
<evidence type="ECO:0000313" key="3">
    <source>
        <dbReference type="EMBL" id="MYR30870.1"/>
    </source>
</evidence>
<sequence length="451" mass="48397">MALLTASACTSVGPEARTGTETAAPGMEALEFDEFLPALDFDQSGAPHVLSGQGGLSSIDILGPIVVHASEQGLRAHNVVDDTPMWITTTEHGGTTPRSVRTVEHSDTVLAIATFETRIPGEGTSRDRLMSEVLAVDLFEGETLWHIVAEAEGGFSGRIIGAANDSVILSDQGAHSLVLKDGSHSWSEPHVTPRFVDESGVLVATSEDSDTDLYDVHRLHGIDVDTGERLWETWEEGDHATHSQAARNEYSDLLDTDPDPGEMVMAHGSLNGYQVQSVRSAGPGRFYAIASYSRNPWDRDTRGGTIALFDTATGIADFSINHDPLTADSAPRLGWGEATCGFDGTRNVTCWAEDPGLTLVNIDAVEGEVLWVEWFSHDSERRPIKPVSTNNGVLYATITDLEAWEKPIILDLEDGSDLVLNPGAAPVMTNGSIAIEPAEGREGFHAYPVTG</sequence>
<dbReference type="Proteomes" id="UP000467124">
    <property type="component" value="Unassembled WGS sequence"/>
</dbReference>
<dbReference type="AlphaFoldDB" id="A0A7K2ILM3"/>
<dbReference type="GeneID" id="91391889"/>
<accession>A0A7K2ILM3</accession>